<accession>A0A420NNA9</accession>
<proteinExistence type="predicted"/>
<evidence type="ECO:0000256" key="1">
    <source>
        <dbReference type="SAM" id="MobiDB-lite"/>
    </source>
</evidence>
<feature type="compositionally biased region" description="Basic and acidic residues" evidence="1">
    <location>
        <begin position="47"/>
        <end position="56"/>
    </location>
</feature>
<dbReference type="AlphaFoldDB" id="A0A420NNA9"/>
<sequence length="113" mass="13064">MHSLPKRPTSYVENNSRRDGMSIFATDEIMLLPHEPHKTPRSQSPDLARDTTEPRKAGRKLFGLPLAKRKSDNFWKAWEMYRQKPWRSTGIRSDGRDQYGYPELSIISTGGQC</sequence>
<evidence type="ECO:0000313" key="2">
    <source>
        <dbReference type="EMBL" id="RKK81757.1"/>
    </source>
</evidence>
<dbReference type="EMBL" id="MRCY01000631">
    <property type="protein sequence ID" value="RKK81757.1"/>
    <property type="molecule type" value="Genomic_DNA"/>
</dbReference>
<reference evidence="2 3" key="1">
    <citation type="journal article" date="2018" name="Sci. Rep.">
        <title>Characterisation of pathogen-specific regions and novel effector candidates in Fusarium oxysporum f. sp. cepae.</title>
        <authorList>
            <person name="Armitage A.D."/>
            <person name="Taylor A."/>
            <person name="Sobczyk M.K."/>
            <person name="Baxter L."/>
            <person name="Greenfield B.P."/>
            <person name="Bates H.J."/>
            <person name="Wilson F."/>
            <person name="Jackson A.C."/>
            <person name="Ott S."/>
            <person name="Harrison R.J."/>
            <person name="Clarkson J.P."/>
        </authorList>
    </citation>
    <scope>NUCLEOTIDE SEQUENCE [LARGE SCALE GENOMIC DNA]</scope>
    <source>
        <strain evidence="2 3">Fo_A28</strain>
    </source>
</reference>
<name>A0A420NNA9_FUSOX</name>
<gene>
    <name evidence="2" type="ORF">BFJ68_g17595</name>
</gene>
<comment type="caution">
    <text evidence="2">The sequence shown here is derived from an EMBL/GenBank/DDBJ whole genome shotgun (WGS) entry which is preliminary data.</text>
</comment>
<feature type="region of interest" description="Disordered" evidence="1">
    <location>
        <begin position="33"/>
        <end position="57"/>
    </location>
</feature>
<organism evidence="2 3">
    <name type="scientific">Fusarium oxysporum</name>
    <name type="common">Fusarium vascular wilt</name>
    <dbReference type="NCBI Taxonomy" id="5507"/>
    <lineage>
        <taxon>Eukaryota</taxon>
        <taxon>Fungi</taxon>
        <taxon>Dikarya</taxon>
        <taxon>Ascomycota</taxon>
        <taxon>Pezizomycotina</taxon>
        <taxon>Sordariomycetes</taxon>
        <taxon>Hypocreomycetidae</taxon>
        <taxon>Hypocreales</taxon>
        <taxon>Nectriaceae</taxon>
        <taxon>Fusarium</taxon>
        <taxon>Fusarium oxysporum species complex</taxon>
    </lineage>
</organism>
<dbReference type="Proteomes" id="UP000285860">
    <property type="component" value="Unassembled WGS sequence"/>
</dbReference>
<evidence type="ECO:0000313" key="3">
    <source>
        <dbReference type="Proteomes" id="UP000285860"/>
    </source>
</evidence>
<protein>
    <submittedName>
        <fullName evidence="2">Uncharacterized protein</fullName>
    </submittedName>
</protein>